<dbReference type="EMBL" id="WOFV02000109">
    <property type="protein sequence ID" value="NAS19816.1"/>
    <property type="molecule type" value="Genomic_DNA"/>
</dbReference>
<gene>
    <name evidence="1" type="ORF">CBU02nite_25510</name>
    <name evidence="2" type="ORF">GND98_018765</name>
</gene>
<reference evidence="1 3" key="1">
    <citation type="submission" date="2019-07" db="EMBL/GenBank/DDBJ databases">
        <title>Whole genome shotgun sequence of Clostridium butyricum NBRC 3858.</title>
        <authorList>
            <person name="Hosoyama A."/>
            <person name="Uohara A."/>
            <person name="Ohji S."/>
            <person name="Ichikawa N."/>
        </authorList>
    </citation>
    <scope>NUCLEOTIDE SEQUENCE [LARGE SCALE GENOMIC DNA]</scope>
    <source>
        <strain evidence="1 3">NBRC 3858</strain>
    </source>
</reference>
<evidence type="ECO:0000313" key="2">
    <source>
        <dbReference type="EMBL" id="NAS19816.1"/>
    </source>
</evidence>
<dbReference type="RefSeq" id="WP_002580243.1">
    <property type="nucleotide sequence ID" value="NZ_BKBC01000038.1"/>
</dbReference>
<accession>A0A512TP77</accession>
<reference evidence="2 4" key="2">
    <citation type="submission" date="2020-01" db="EMBL/GenBank/DDBJ databases">
        <title>Genome sequence of a 1,3-propanediol producer, Clostridium butyricum S3.</title>
        <authorList>
            <person name="Zhou J."/>
        </authorList>
    </citation>
    <scope>NUCLEOTIDE SEQUENCE [LARGE SCALE GENOMIC DNA]</scope>
    <source>
        <strain evidence="2 4">S3</strain>
    </source>
</reference>
<dbReference type="Proteomes" id="UP000474042">
    <property type="component" value="Unassembled WGS sequence"/>
</dbReference>
<dbReference type="Pfam" id="PF12668">
    <property type="entry name" value="DUF3791"/>
    <property type="match status" value="1"/>
</dbReference>
<evidence type="ECO:0000313" key="1">
    <source>
        <dbReference type="EMBL" id="GEQ22045.1"/>
    </source>
</evidence>
<organism evidence="1 3">
    <name type="scientific">Clostridium butyricum</name>
    <dbReference type="NCBI Taxonomy" id="1492"/>
    <lineage>
        <taxon>Bacteria</taxon>
        <taxon>Bacillati</taxon>
        <taxon>Bacillota</taxon>
        <taxon>Clostridia</taxon>
        <taxon>Eubacteriales</taxon>
        <taxon>Clostridiaceae</taxon>
        <taxon>Clostridium</taxon>
    </lineage>
</organism>
<sequence length="66" mass="7920">MGERIDFIVYCLEEYKSAKKMSGKEVIELFNHYGVIDYIRKYYESLHTTGSQYIVNDIQQYISNRQ</sequence>
<dbReference type="Proteomes" id="UP000321089">
    <property type="component" value="Unassembled WGS sequence"/>
</dbReference>
<evidence type="ECO:0000313" key="4">
    <source>
        <dbReference type="Proteomes" id="UP000474042"/>
    </source>
</evidence>
<comment type="caution">
    <text evidence="1">The sequence shown here is derived from an EMBL/GenBank/DDBJ whole genome shotgun (WGS) entry which is preliminary data.</text>
</comment>
<dbReference type="InterPro" id="IPR024269">
    <property type="entry name" value="DUF3791"/>
</dbReference>
<dbReference type="AlphaFoldDB" id="A0A512TP77"/>
<name>A0A512TP77_CLOBU</name>
<evidence type="ECO:0000313" key="3">
    <source>
        <dbReference type="Proteomes" id="UP000321089"/>
    </source>
</evidence>
<dbReference type="EMBL" id="BKBC01000038">
    <property type="protein sequence ID" value="GEQ22045.1"/>
    <property type="molecule type" value="Genomic_DNA"/>
</dbReference>
<protein>
    <submittedName>
        <fullName evidence="2">DUF3791 domain-containing protein</fullName>
    </submittedName>
</protein>
<proteinExistence type="predicted"/>